<reference evidence="2" key="2">
    <citation type="submission" date="2020-01" db="EMBL/GenBank/DDBJ databases">
        <authorList>
            <person name="Abba' S."/>
        </authorList>
    </citation>
    <scope>NUCLEOTIDE SEQUENCE</scope>
    <source>
        <strain evidence="2">St_USA</strain>
    </source>
</reference>
<dbReference type="EMBL" id="MN982393">
    <property type="protein sequence ID" value="QIJ56919.1"/>
    <property type="molecule type" value="Genomic_RNA"/>
</dbReference>
<protein>
    <submittedName>
        <fullName evidence="2">Uncharacterized protein</fullName>
    </submittedName>
</protein>
<proteinExistence type="predicted"/>
<organism evidence="2">
    <name type="scientific">Scaphoideus titanus-associated partiti-like virus 1</name>
    <dbReference type="NCBI Taxonomy" id="2716560"/>
    <lineage>
        <taxon>Viruses</taxon>
        <taxon>Riboviria</taxon>
        <taxon>Orthornavirae</taxon>
        <taxon>Pisuviricota</taxon>
        <taxon>Duplopiviricetes</taxon>
        <taxon>Durnavirales</taxon>
        <taxon>Partitiviridae</taxon>
    </lineage>
</organism>
<evidence type="ECO:0000256" key="1">
    <source>
        <dbReference type="SAM" id="MobiDB-lite"/>
    </source>
</evidence>
<evidence type="ECO:0000313" key="2">
    <source>
        <dbReference type="EMBL" id="QIJ56919.1"/>
    </source>
</evidence>
<reference evidence="2" key="1">
    <citation type="journal article" date="2020" name="Viruses">
        <title>New Viral Sequences Identified in the Flavescence Doree Phytoplasma Vector Scaphoideus titanus.</title>
        <authorList>
            <person name="Ottati S."/>
            <person name="Chiapello M."/>
            <person name="Galetto L."/>
            <person name="Bosco D."/>
            <person name="Marzachi C."/>
            <person name="Abba S."/>
        </authorList>
    </citation>
    <scope>NUCLEOTIDE SEQUENCE</scope>
    <source>
        <strain evidence="2">St_USA</strain>
    </source>
</reference>
<sequence length="305" mass="32691">MAEAVHPAAAAVDSVPGTSGVKRKAGSDLTEPADKKSKVVVRQTEPDILPQSQPGGILKLLANHFGSPFPIADTHFVVINTADVSWYGTIWDTLLSAIYPDGNFVAANVITRNNFILVCRYLTKARIDHVYATCSGRRATGRIPIPREYEIPKCLADVINGIGAITILSGSFMVIPQSETAPPDPTQALGAVVTFDMLSAFSRLVKAGTSRNLIRGAFISSVPEGTAWWLLSARAPANLATIANNVDAATVIAVFKEWTPADGILCALVQRQNDGLFADEVELPMWSFDTVRGISGLRNTFNLDA</sequence>
<feature type="region of interest" description="Disordered" evidence="1">
    <location>
        <begin position="1"/>
        <end position="37"/>
    </location>
</feature>
<accession>A0A6G7NRM9</accession>
<name>A0A6G7NRM9_9VIRU</name>
<feature type="compositionally biased region" description="Low complexity" evidence="1">
    <location>
        <begin position="1"/>
        <end position="11"/>
    </location>
</feature>